<dbReference type="SUPFAM" id="SSF46689">
    <property type="entry name" value="Homeodomain-like"/>
    <property type="match status" value="1"/>
</dbReference>
<evidence type="ECO:0000259" key="5">
    <source>
        <dbReference type="PROSITE" id="PS50977"/>
    </source>
</evidence>
<gene>
    <name evidence="6" type="ORF">AMD01_05235</name>
</gene>
<dbReference type="Proteomes" id="UP000037558">
    <property type="component" value="Unassembled WGS sequence"/>
</dbReference>
<dbReference type="Pfam" id="PF16925">
    <property type="entry name" value="TetR_C_13"/>
    <property type="match status" value="1"/>
</dbReference>
<feature type="DNA-binding region" description="H-T-H motif" evidence="4">
    <location>
        <begin position="29"/>
        <end position="48"/>
    </location>
</feature>
<dbReference type="Pfam" id="PF00440">
    <property type="entry name" value="TetR_N"/>
    <property type="match status" value="1"/>
</dbReference>
<dbReference type="GO" id="GO:0003677">
    <property type="term" value="F:DNA binding"/>
    <property type="evidence" value="ECO:0007669"/>
    <property type="project" value="UniProtKB-UniRule"/>
</dbReference>
<dbReference type="STRING" id="284581.AMD01_05235"/>
<dbReference type="InterPro" id="IPR001647">
    <property type="entry name" value="HTH_TetR"/>
</dbReference>
<dbReference type="EMBL" id="LILC01000007">
    <property type="protein sequence ID" value="KOO47687.1"/>
    <property type="molecule type" value="Genomic_DNA"/>
</dbReference>
<keyword evidence="2 4" id="KW-0238">DNA-binding</keyword>
<dbReference type="AlphaFoldDB" id="A0A0M0LA02"/>
<proteinExistence type="predicted"/>
<dbReference type="PROSITE" id="PS50977">
    <property type="entry name" value="HTH_TETR_2"/>
    <property type="match status" value="1"/>
</dbReference>
<dbReference type="SUPFAM" id="SSF48498">
    <property type="entry name" value="Tetracyclin repressor-like, C-terminal domain"/>
    <property type="match status" value="1"/>
</dbReference>
<dbReference type="InterPro" id="IPR009057">
    <property type="entry name" value="Homeodomain-like_sf"/>
</dbReference>
<feature type="domain" description="HTH tetR-type" evidence="5">
    <location>
        <begin position="6"/>
        <end position="66"/>
    </location>
</feature>
<keyword evidence="7" id="KW-1185">Reference proteome</keyword>
<evidence type="ECO:0000256" key="2">
    <source>
        <dbReference type="ARBA" id="ARBA00023125"/>
    </source>
</evidence>
<keyword evidence="1" id="KW-0805">Transcription regulation</keyword>
<dbReference type="PANTHER" id="PTHR47506">
    <property type="entry name" value="TRANSCRIPTIONAL REGULATORY PROTEIN"/>
    <property type="match status" value="1"/>
</dbReference>
<dbReference type="PANTHER" id="PTHR47506:SF10">
    <property type="entry name" value="TRANSCRIPTIONAL REGULATORY PROTEIN"/>
    <property type="match status" value="1"/>
</dbReference>
<dbReference type="Gene3D" id="1.10.357.10">
    <property type="entry name" value="Tetracycline Repressor, domain 2"/>
    <property type="match status" value="1"/>
</dbReference>
<name>A0A0M0LA02_9BACI</name>
<dbReference type="PATRIC" id="fig|284581.3.peg.4425"/>
<dbReference type="InterPro" id="IPR036271">
    <property type="entry name" value="Tet_transcr_reg_TetR-rel_C_sf"/>
</dbReference>
<accession>A0A0M0LA02</accession>
<dbReference type="RefSeq" id="WP_053400603.1">
    <property type="nucleotide sequence ID" value="NZ_LILC01000007.1"/>
</dbReference>
<protein>
    <submittedName>
        <fullName evidence="6">TetR family transcriptional regulator</fullName>
    </submittedName>
</protein>
<evidence type="ECO:0000256" key="3">
    <source>
        <dbReference type="ARBA" id="ARBA00023163"/>
    </source>
</evidence>
<evidence type="ECO:0000256" key="1">
    <source>
        <dbReference type="ARBA" id="ARBA00023015"/>
    </source>
</evidence>
<dbReference type="OrthoDB" id="9795242at2"/>
<comment type="caution">
    <text evidence="6">The sequence shown here is derived from an EMBL/GenBank/DDBJ whole genome shotgun (WGS) entry which is preliminary data.</text>
</comment>
<organism evidence="6 7">
    <name type="scientific">Priestia koreensis</name>
    <dbReference type="NCBI Taxonomy" id="284581"/>
    <lineage>
        <taxon>Bacteria</taxon>
        <taxon>Bacillati</taxon>
        <taxon>Bacillota</taxon>
        <taxon>Bacilli</taxon>
        <taxon>Bacillales</taxon>
        <taxon>Bacillaceae</taxon>
        <taxon>Priestia</taxon>
    </lineage>
</organism>
<dbReference type="InterPro" id="IPR011075">
    <property type="entry name" value="TetR_C"/>
</dbReference>
<sequence>MARNKEFDEKEALKKAMDLFWQQGYEKTSMQDLVSHMGVHRRSIYDTFGDKHTLFIRALNHYMELMDIKIKNNITPESSAKEAIRTLFEMAIYPNATQPKGCLAVNTAVELSLLDQEVSEKITEMFIKTETFLFYLLKRGQEQGEISKHCDVKSLSKFIHNSLIGIRVLAKTTDNKKELETIISLNLSTLD</sequence>
<reference evidence="7" key="1">
    <citation type="submission" date="2015-08" db="EMBL/GenBank/DDBJ databases">
        <title>Fjat-14210 dsm16467.</title>
        <authorList>
            <person name="Liu B."/>
            <person name="Wang J."/>
            <person name="Zhu Y."/>
            <person name="Liu G."/>
            <person name="Chen Q."/>
            <person name="Chen Z."/>
            <person name="Lan J."/>
            <person name="Che J."/>
            <person name="Ge C."/>
            <person name="Shi H."/>
            <person name="Pan Z."/>
            <person name="Liu X."/>
        </authorList>
    </citation>
    <scope>NUCLEOTIDE SEQUENCE [LARGE SCALE GENOMIC DNA]</scope>
    <source>
        <strain evidence="7">DSM 16467</strain>
    </source>
</reference>
<dbReference type="Gene3D" id="1.10.10.60">
    <property type="entry name" value="Homeodomain-like"/>
    <property type="match status" value="1"/>
</dbReference>
<evidence type="ECO:0000256" key="4">
    <source>
        <dbReference type="PROSITE-ProRule" id="PRU00335"/>
    </source>
</evidence>
<evidence type="ECO:0000313" key="6">
    <source>
        <dbReference type="EMBL" id="KOO47687.1"/>
    </source>
</evidence>
<keyword evidence="3" id="KW-0804">Transcription</keyword>
<evidence type="ECO:0000313" key="7">
    <source>
        <dbReference type="Proteomes" id="UP000037558"/>
    </source>
</evidence>